<feature type="region of interest" description="Disordered" evidence="5">
    <location>
        <begin position="133"/>
        <end position="154"/>
    </location>
</feature>
<name>A0A6P2P1X2_9BURK</name>
<keyword evidence="2" id="KW-0285">Flavoprotein</keyword>
<dbReference type="Gene3D" id="2.30.110.10">
    <property type="entry name" value="Electron Transport, Fmn-binding Protein, Chain A"/>
    <property type="match status" value="1"/>
</dbReference>
<sequence>MSDIDIESLTETYDRLWSCLESGVGVQRSPFTMVQVATLGLDGAPKVRTIVLRQVSRADHRLSFHTDARSEKVVELRRDPRIAIVAYDLDSLVQIRAEGVATICDDEAQRRAVWQSSRPHTLLLYRAPLRPGTPIESPEDAHVTASPGTGTRTATTDDGYRNFCLLHVTVTRIDWLDLARDGHRRAVFDVSDDGYEGRWIAP</sequence>
<dbReference type="RefSeq" id="WP_151048230.1">
    <property type="nucleotide sequence ID" value="NZ_CABVPN010000026.1"/>
</dbReference>
<dbReference type="PANTHER" id="PTHR10851:SF3">
    <property type="entry name" value="PYRIDOXINE_PYRIDOXAMINE 5'-PHOSPHATE OXIDASE 2"/>
    <property type="match status" value="1"/>
</dbReference>
<reference evidence="7 8" key="1">
    <citation type="submission" date="2019-09" db="EMBL/GenBank/DDBJ databases">
        <authorList>
            <person name="Depoorter E."/>
        </authorList>
    </citation>
    <scope>NUCLEOTIDE SEQUENCE [LARGE SCALE GENOMIC DNA]</scope>
    <source>
        <strain evidence="7">LMG 24065</strain>
    </source>
</reference>
<protein>
    <submittedName>
        <fullName evidence="7">Pyridoxamine 5'-phosphate oxidase</fullName>
    </submittedName>
</protein>
<dbReference type="GO" id="GO:0010181">
    <property type="term" value="F:FMN binding"/>
    <property type="evidence" value="ECO:0007669"/>
    <property type="project" value="InterPro"/>
</dbReference>
<evidence type="ECO:0000259" key="6">
    <source>
        <dbReference type="Pfam" id="PF12766"/>
    </source>
</evidence>
<evidence type="ECO:0000256" key="3">
    <source>
        <dbReference type="ARBA" id="ARBA00022643"/>
    </source>
</evidence>
<dbReference type="AlphaFoldDB" id="A0A6P2P1X2"/>
<feature type="domain" description="Pyridoxamine 5'-phosphate oxidase Alr4036 family FMN-binding" evidence="6">
    <location>
        <begin position="27"/>
        <end position="104"/>
    </location>
</feature>
<dbReference type="GO" id="GO:0008615">
    <property type="term" value="P:pyridoxine biosynthetic process"/>
    <property type="evidence" value="ECO:0007669"/>
    <property type="project" value="InterPro"/>
</dbReference>
<evidence type="ECO:0000313" key="8">
    <source>
        <dbReference type="Proteomes" id="UP000494125"/>
    </source>
</evidence>
<evidence type="ECO:0000256" key="4">
    <source>
        <dbReference type="ARBA" id="ARBA00023002"/>
    </source>
</evidence>
<dbReference type="SUPFAM" id="SSF50475">
    <property type="entry name" value="FMN-binding split barrel"/>
    <property type="match status" value="1"/>
</dbReference>
<dbReference type="PANTHER" id="PTHR10851">
    <property type="entry name" value="PYRIDOXINE-5-PHOSPHATE OXIDASE"/>
    <property type="match status" value="1"/>
</dbReference>
<gene>
    <name evidence="7" type="ORF">BDI24065_04867</name>
</gene>
<comment type="cofactor">
    <cofactor evidence="1">
        <name>FMN</name>
        <dbReference type="ChEBI" id="CHEBI:58210"/>
    </cofactor>
</comment>
<dbReference type="GO" id="GO:0004733">
    <property type="term" value="F:pyridoxamine phosphate oxidase activity"/>
    <property type="evidence" value="ECO:0007669"/>
    <property type="project" value="InterPro"/>
</dbReference>
<feature type="compositionally biased region" description="Low complexity" evidence="5">
    <location>
        <begin position="144"/>
        <end position="154"/>
    </location>
</feature>
<dbReference type="InterPro" id="IPR012349">
    <property type="entry name" value="Split_barrel_FMN-bd"/>
</dbReference>
<evidence type="ECO:0000256" key="2">
    <source>
        <dbReference type="ARBA" id="ARBA00022630"/>
    </source>
</evidence>
<keyword evidence="8" id="KW-1185">Reference proteome</keyword>
<dbReference type="GeneID" id="93029933"/>
<evidence type="ECO:0000256" key="1">
    <source>
        <dbReference type="ARBA" id="ARBA00001917"/>
    </source>
</evidence>
<keyword evidence="4" id="KW-0560">Oxidoreductase</keyword>
<dbReference type="EMBL" id="CABVPN010000026">
    <property type="protein sequence ID" value="VWC00889.1"/>
    <property type="molecule type" value="Genomic_DNA"/>
</dbReference>
<organism evidence="7 8">
    <name type="scientific">Burkholderia diffusa</name>
    <dbReference type="NCBI Taxonomy" id="488732"/>
    <lineage>
        <taxon>Bacteria</taxon>
        <taxon>Pseudomonadati</taxon>
        <taxon>Pseudomonadota</taxon>
        <taxon>Betaproteobacteria</taxon>
        <taxon>Burkholderiales</taxon>
        <taxon>Burkholderiaceae</taxon>
        <taxon>Burkholderia</taxon>
        <taxon>Burkholderia cepacia complex</taxon>
    </lineage>
</organism>
<dbReference type="Proteomes" id="UP000494125">
    <property type="component" value="Unassembled WGS sequence"/>
</dbReference>
<evidence type="ECO:0000313" key="7">
    <source>
        <dbReference type="EMBL" id="VWC00889.1"/>
    </source>
</evidence>
<dbReference type="InterPro" id="IPR024624">
    <property type="entry name" value="Pyridox_Oxase_Alr4036_FMN-bd"/>
</dbReference>
<keyword evidence="3" id="KW-0288">FMN</keyword>
<accession>A0A6P2P1X2</accession>
<evidence type="ECO:0000256" key="5">
    <source>
        <dbReference type="SAM" id="MobiDB-lite"/>
    </source>
</evidence>
<dbReference type="InterPro" id="IPR000659">
    <property type="entry name" value="Pyridox_Oxase"/>
</dbReference>
<dbReference type="Pfam" id="PF12766">
    <property type="entry name" value="Pyridox_oxase_2"/>
    <property type="match status" value="1"/>
</dbReference>
<proteinExistence type="predicted"/>